<keyword evidence="3" id="KW-1185">Reference proteome</keyword>
<dbReference type="Pfam" id="PF12680">
    <property type="entry name" value="SnoaL_2"/>
    <property type="match status" value="1"/>
</dbReference>
<dbReference type="InterPro" id="IPR032710">
    <property type="entry name" value="NTF2-like_dom_sf"/>
</dbReference>
<feature type="domain" description="SnoaL-like" evidence="1">
    <location>
        <begin position="8"/>
        <end position="113"/>
    </location>
</feature>
<comment type="caution">
    <text evidence="2">The sequence shown here is derived from an EMBL/GenBank/DDBJ whole genome shotgun (WGS) entry which is preliminary data.</text>
</comment>
<dbReference type="Gene3D" id="3.10.450.50">
    <property type="match status" value="1"/>
</dbReference>
<gene>
    <name evidence="2" type="ORF">HNP55_003596</name>
</gene>
<evidence type="ECO:0000259" key="1">
    <source>
        <dbReference type="Pfam" id="PF12680"/>
    </source>
</evidence>
<protein>
    <submittedName>
        <fullName evidence="2">Ketosteroid isomerase-like protein</fullName>
    </submittedName>
</protein>
<keyword evidence="2" id="KW-0413">Isomerase</keyword>
<organism evidence="2 3">
    <name type="scientific">Roseateles oligotrophus</name>
    <dbReference type="NCBI Taxonomy" id="1769250"/>
    <lineage>
        <taxon>Bacteria</taxon>
        <taxon>Pseudomonadati</taxon>
        <taxon>Pseudomonadota</taxon>
        <taxon>Betaproteobacteria</taxon>
        <taxon>Burkholderiales</taxon>
        <taxon>Sphaerotilaceae</taxon>
        <taxon>Roseateles</taxon>
    </lineage>
</organism>
<sequence length="129" mass="14377">MRSNHQIIQEHYAASDRKDVAAMMADVAEDVRWTEAAGFPCAGTHIGPAQVIDKVFKVLGSEWEGYQFKLEALFDAGEVQVGIGTYSGRYRQTGKAMQARVAHVWRLEGGKVRAFEQFTDTLLVAQAMR</sequence>
<dbReference type="SUPFAM" id="SSF54427">
    <property type="entry name" value="NTF2-like"/>
    <property type="match status" value="1"/>
</dbReference>
<dbReference type="RefSeq" id="WP_184302443.1">
    <property type="nucleotide sequence ID" value="NZ_JACHLP010000007.1"/>
</dbReference>
<reference evidence="2 3" key="1">
    <citation type="submission" date="2020-08" db="EMBL/GenBank/DDBJ databases">
        <title>Functional genomics of gut bacteria from endangered species of beetles.</title>
        <authorList>
            <person name="Carlos-Shanley C."/>
        </authorList>
    </citation>
    <scope>NUCLEOTIDE SEQUENCE [LARGE SCALE GENOMIC DNA]</scope>
    <source>
        <strain evidence="2 3">S00239</strain>
    </source>
</reference>
<name>A0A840LA50_9BURK</name>
<dbReference type="GO" id="GO:0016853">
    <property type="term" value="F:isomerase activity"/>
    <property type="evidence" value="ECO:0007669"/>
    <property type="project" value="UniProtKB-KW"/>
</dbReference>
<dbReference type="InterPro" id="IPR037401">
    <property type="entry name" value="SnoaL-like"/>
</dbReference>
<dbReference type="PANTHER" id="PTHR41252:SF1">
    <property type="entry name" value="BLR2505 PROTEIN"/>
    <property type="match status" value="1"/>
</dbReference>
<dbReference type="Proteomes" id="UP000562027">
    <property type="component" value="Unassembled WGS sequence"/>
</dbReference>
<accession>A0A840LA50</accession>
<evidence type="ECO:0000313" key="2">
    <source>
        <dbReference type="EMBL" id="MBB4845050.1"/>
    </source>
</evidence>
<dbReference type="AlphaFoldDB" id="A0A840LA50"/>
<proteinExistence type="predicted"/>
<evidence type="ECO:0000313" key="3">
    <source>
        <dbReference type="Proteomes" id="UP000562027"/>
    </source>
</evidence>
<dbReference type="PANTHER" id="PTHR41252">
    <property type="entry name" value="BLR2505 PROTEIN"/>
    <property type="match status" value="1"/>
</dbReference>
<dbReference type="EMBL" id="JACHLP010000007">
    <property type="protein sequence ID" value="MBB4845050.1"/>
    <property type="molecule type" value="Genomic_DNA"/>
</dbReference>